<feature type="coiled-coil region" evidence="5">
    <location>
        <begin position="82"/>
        <end position="131"/>
    </location>
</feature>
<dbReference type="Proteomes" id="UP000504610">
    <property type="component" value="Chromosome 2"/>
</dbReference>
<evidence type="ECO:0000256" key="1">
    <source>
        <dbReference type="ARBA" id="ARBA00022723"/>
    </source>
</evidence>
<dbReference type="PANTHER" id="PTHR33248">
    <property type="entry name" value="ZINC ION-BINDING PROTEIN"/>
    <property type="match status" value="1"/>
</dbReference>
<feature type="domain" description="GRF-type" evidence="8">
    <location>
        <begin position="32"/>
        <end position="77"/>
    </location>
</feature>
<proteinExistence type="predicted"/>
<dbReference type="RefSeq" id="XP_018465516.1">
    <property type="nucleotide sequence ID" value="XM_018610014.2"/>
</dbReference>
<dbReference type="GO" id="GO:0008270">
    <property type="term" value="F:zinc ion binding"/>
    <property type="evidence" value="ECO:0007669"/>
    <property type="project" value="UniProtKB-KW"/>
</dbReference>
<accession>A0A6J0M1F8</accession>
<reference evidence="10" key="2">
    <citation type="submission" date="2025-08" db="UniProtKB">
        <authorList>
            <consortium name="RefSeq"/>
        </authorList>
    </citation>
    <scope>IDENTIFICATION</scope>
    <source>
        <tissue evidence="10">Leaf</tissue>
    </source>
</reference>
<name>A0A6J0M1F8_RAPSA</name>
<keyword evidence="7" id="KW-1133">Transmembrane helix</keyword>
<keyword evidence="7" id="KW-0472">Membrane</keyword>
<evidence type="ECO:0000256" key="7">
    <source>
        <dbReference type="SAM" id="Phobius"/>
    </source>
</evidence>
<dbReference type="KEGG" id="rsz:108836918"/>
<evidence type="ECO:0000256" key="6">
    <source>
        <dbReference type="SAM" id="MobiDB-lite"/>
    </source>
</evidence>
<keyword evidence="1" id="KW-0479">Metal-binding</keyword>
<gene>
    <name evidence="10" type="primary">LOC108836918</name>
</gene>
<dbReference type="OrthoDB" id="1104351at2759"/>
<dbReference type="GeneID" id="108836918"/>
<evidence type="ECO:0000313" key="10">
    <source>
        <dbReference type="RefSeq" id="XP_018465516.1"/>
    </source>
</evidence>
<feature type="compositionally biased region" description="Low complexity" evidence="6">
    <location>
        <begin position="1"/>
        <end position="17"/>
    </location>
</feature>
<reference evidence="9" key="1">
    <citation type="journal article" date="2019" name="Database">
        <title>The radish genome database (RadishGD): an integrated information resource for radish genomics.</title>
        <authorList>
            <person name="Yu H.J."/>
            <person name="Baek S."/>
            <person name="Lee Y.J."/>
            <person name="Cho A."/>
            <person name="Mun J.H."/>
        </authorList>
    </citation>
    <scope>NUCLEOTIDE SEQUENCE [LARGE SCALE GENOMIC DNA]</scope>
    <source>
        <strain evidence="9">cv. WK10039</strain>
    </source>
</reference>
<organism evidence="9 10">
    <name type="scientific">Raphanus sativus</name>
    <name type="common">Radish</name>
    <name type="synonym">Raphanus raphanistrum var. sativus</name>
    <dbReference type="NCBI Taxonomy" id="3726"/>
    <lineage>
        <taxon>Eukaryota</taxon>
        <taxon>Viridiplantae</taxon>
        <taxon>Streptophyta</taxon>
        <taxon>Embryophyta</taxon>
        <taxon>Tracheophyta</taxon>
        <taxon>Spermatophyta</taxon>
        <taxon>Magnoliopsida</taxon>
        <taxon>eudicotyledons</taxon>
        <taxon>Gunneridae</taxon>
        <taxon>Pentapetalae</taxon>
        <taxon>rosids</taxon>
        <taxon>malvids</taxon>
        <taxon>Brassicales</taxon>
        <taxon>Brassicaceae</taxon>
        <taxon>Brassiceae</taxon>
        <taxon>Raphanus</taxon>
    </lineage>
</organism>
<evidence type="ECO:0000259" key="8">
    <source>
        <dbReference type="PROSITE" id="PS51999"/>
    </source>
</evidence>
<keyword evidence="2 4" id="KW-0863">Zinc-finger</keyword>
<evidence type="ECO:0000256" key="4">
    <source>
        <dbReference type="PROSITE-ProRule" id="PRU01343"/>
    </source>
</evidence>
<evidence type="ECO:0000256" key="2">
    <source>
        <dbReference type="ARBA" id="ARBA00022771"/>
    </source>
</evidence>
<feature type="region of interest" description="Disordered" evidence="6">
    <location>
        <begin position="1"/>
        <end position="23"/>
    </location>
</feature>
<keyword evidence="5" id="KW-0175">Coiled coil</keyword>
<dbReference type="AlphaFoldDB" id="A0A6J0M1F8"/>
<dbReference type="InterPro" id="IPR010666">
    <property type="entry name" value="Znf_GRF"/>
</dbReference>
<keyword evidence="3" id="KW-0862">Zinc</keyword>
<evidence type="ECO:0000256" key="3">
    <source>
        <dbReference type="ARBA" id="ARBA00022833"/>
    </source>
</evidence>
<keyword evidence="7" id="KW-0812">Transmembrane</keyword>
<sequence length="150" mass="17017">MSGSSNVVSGASSGSSNGRRRGRRFAGVPKKCWCGESIIPLMSKSTPNPYRRYFRCLYAATQRLENDEHIFKWIDEAVLEDLESLESKNASIEQHVKEIARERLSLEQEVLDRVEEVLAEEKTKMKKMMAVIFSGCAICVVSMVLLVKKW</sequence>
<protein>
    <submittedName>
        <fullName evidence="10">Uncharacterized protein At4g04775-like</fullName>
    </submittedName>
</protein>
<keyword evidence="9" id="KW-1185">Reference proteome</keyword>
<evidence type="ECO:0000256" key="5">
    <source>
        <dbReference type="SAM" id="Coils"/>
    </source>
</evidence>
<feature type="transmembrane region" description="Helical" evidence="7">
    <location>
        <begin position="128"/>
        <end position="147"/>
    </location>
</feature>
<dbReference type="PROSITE" id="PS51999">
    <property type="entry name" value="ZF_GRF"/>
    <property type="match status" value="1"/>
</dbReference>
<evidence type="ECO:0000313" key="9">
    <source>
        <dbReference type="Proteomes" id="UP000504610"/>
    </source>
</evidence>